<sequence length="150" mass="17605">MGLLSTQSYVQSLPKYIALCERNYLRLLKLLPAETVGACHEYHFAGEHYRLVVKNCEKYTTDVDLIKDKAIHTELPLWQLTLRLYHDAKVAEVVYPNYHQRVRPSYGYPNPDMHQKDEKYQVNAFLSDWLCACLENGRSTFHWDVNNDLV</sequence>
<accession>A0ABV7CHC6</accession>
<dbReference type="InterPro" id="IPR009659">
    <property type="entry name" value="DUF1249"/>
</dbReference>
<keyword evidence="2" id="KW-1185">Reference proteome</keyword>
<dbReference type="PANTHER" id="PTHR38774">
    <property type="entry name" value="CYTOPLASMIC PROTEIN-RELATED"/>
    <property type="match status" value="1"/>
</dbReference>
<dbReference type="RefSeq" id="WP_377121739.1">
    <property type="nucleotide sequence ID" value="NZ_JBHRSD010000010.1"/>
</dbReference>
<name>A0ABV7CHC6_9GAMM</name>
<dbReference type="Proteomes" id="UP001595453">
    <property type="component" value="Unassembled WGS sequence"/>
</dbReference>
<dbReference type="PANTHER" id="PTHR38774:SF1">
    <property type="entry name" value="CYTOPLASMIC PROTEIN"/>
    <property type="match status" value="1"/>
</dbReference>
<dbReference type="Pfam" id="PF06853">
    <property type="entry name" value="DUF1249"/>
    <property type="match status" value="1"/>
</dbReference>
<evidence type="ECO:0000313" key="2">
    <source>
        <dbReference type="Proteomes" id="UP001595453"/>
    </source>
</evidence>
<comment type="caution">
    <text evidence="1">The sequence shown here is derived from an EMBL/GenBank/DDBJ whole genome shotgun (WGS) entry which is preliminary data.</text>
</comment>
<organism evidence="1 2">
    <name type="scientific">Pseudoalteromonas fenneropenaei</name>
    <dbReference type="NCBI Taxonomy" id="1737459"/>
    <lineage>
        <taxon>Bacteria</taxon>
        <taxon>Pseudomonadati</taxon>
        <taxon>Pseudomonadota</taxon>
        <taxon>Gammaproteobacteria</taxon>
        <taxon>Alteromonadales</taxon>
        <taxon>Pseudoalteromonadaceae</taxon>
        <taxon>Pseudoalteromonas</taxon>
    </lineage>
</organism>
<protein>
    <submittedName>
        <fullName evidence="1">DUF1249 domain-containing protein</fullName>
    </submittedName>
</protein>
<gene>
    <name evidence="1" type="ORF">ACFOEE_05535</name>
</gene>
<reference evidence="2" key="1">
    <citation type="journal article" date="2019" name="Int. J. Syst. Evol. Microbiol.">
        <title>The Global Catalogue of Microorganisms (GCM) 10K type strain sequencing project: providing services to taxonomists for standard genome sequencing and annotation.</title>
        <authorList>
            <consortium name="The Broad Institute Genomics Platform"/>
            <consortium name="The Broad Institute Genome Sequencing Center for Infectious Disease"/>
            <person name="Wu L."/>
            <person name="Ma J."/>
        </authorList>
    </citation>
    <scope>NUCLEOTIDE SEQUENCE [LARGE SCALE GENOMIC DNA]</scope>
    <source>
        <strain evidence="2">KCTC 42730</strain>
    </source>
</reference>
<dbReference type="EMBL" id="JBHRSD010000010">
    <property type="protein sequence ID" value="MFC3031972.1"/>
    <property type="molecule type" value="Genomic_DNA"/>
</dbReference>
<proteinExistence type="predicted"/>
<evidence type="ECO:0000313" key="1">
    <source>
        <dbReference type="EMBL" id="MFC3031972.1"/>
    </source>
</evidence>